<feature type="signal peptide" evidence="2">
    <location>
        <begin position="1"/>
        <end position="20"/>
    </location>
</feature>
<dbReference type="InterPro" id="IPR026444">
    <property type="entry name" value="Secre_tail"/>
</dbReference>
<evidence type="ECO:0000313" key="4">
    <source>
        <dbReference type="EMBL" id="PKR80043.1"/>
    </source>
</evidence>
<reference evidence="4 5" key="1">
    <citation type="submission" date="2017-12" db="EMBL/GenBank/DDBJ databases">
        <title>The draft genome sequence of Brumimicrobium saltpan LHR20.</title>
        <authorList>
            <person name="Do Z.-J."/>
            <person name="Luo H.-R."/>
        </authorList>
    </citation>
    <scope>NUCLEOTIDE SEQUENCE [LARGE SCALE GENOMIC DNA]</scope>
    <source>
        <strain evidence="4 5">LHR20</strain>
    </source>
</reference>
<accession>A0A2I0R0E0</accession>
<dbReference type="Pfam" id="PF18962">
    <property type="entry name" value="Por_Secre_tail"/>
    <property type="match status" value="1"/>
</dbReference>
<evidence type="ECO:0000256" key="2">
    <source>
        <dbReference type="SAM" id="SignalP"/>
    </source>
</evidence>
<proteinExistence type="predicted"/>
<evidence type="ECO:0000259" key="3">
    <source>
        <dbReference type="Pfam" id="PF18962"/>
    </source>
</evidence>
<evidence type="ECO:0000313" key="5">
    <source>
        <dbReference type="Proteomes" id="UP000236654"/>
    </source>
</evidence>
<feature type="chain" id="PRO_5014170847" description="Secretion system C-terminal sorting domain-containing protein" evidence="2">
    <location>
        <begin position="21"/>
        <end position="162"/>
    </location>
</feature>
<dbReference type="NCBIfam" id="TIGR04183">
    <property type="entry name" value="Por_Secre_tail"/>
    <property type="match status" value="1"/>
</dbReference>
<evidence type="ECO:0000256" key="1">
    <source>
        <dbReference type="ARBA" id="ARBA00022729"/>
    </source>
</evidence>
<dbReference type="RefSeq" id="WP_101335235.1">
    <property type="nucleotide sequence ID" value="NZ_PJNI01000014.1"/>
</dbReference>
<keyword evidence="1 2" id="KW-0732">Signal</keyword>
<dbReference type="AlphaFoldDB" id="A0A2I0R0E0"/>
<gene>
    <name evidence="4" type="ORF">CW751_11790</name>
</gene>
<keyword evidence="5" id="KW-1185">Reference proteome</keyword>
<dbReference type="OrthoDB" id="1408995at2"/>
<dbReference type="EMBL" id="PJNI01000014">
    <property type="protein sequence ID" value="PKR80043.1"/>
    <property type="molecule type" value="Genomic_DNA"/>
</dbReference>
<protein>
    <recommendedName>
        <fullName evidence="3">Secretion system C-terminal sorting domain-containing protein</fullName>
    </recommendedName>
</protein>
<comment type="caution">
    <text evidence="4">The sequence shown here is derived from an EMBL/GenBank/DDBJ whole genome shotgun (WGS) entry which is preliminary data.</text>
</comment>
<organism evidence="4 5">
    <name type="scientific">Brumimicrobium salinarum</name>
    <dbReference type="NCBI Taxonomy" id="2058658"/>
    <lineage>
        <taxon>Bacteria</taxon>
        <taxon>Pseudomonadati</taxon>
        <taxon>Bacteroidota</taxon>
        <taxon>Flavobacteriia</taxon>
        <taxon>Flavobacteriales</taxon>
        <taxon>Crocinitomicaceae</taxon>
        <taxon>Brumimicrobium</taxon>
    </lineage>
</organism>
<dbReference type="Proteomes" id="UP000236654">
    <property type="component" value="Unassembled WGS sequence"/>
</dbReference>
<feature type="domain" description="Secretion system C-terminal sorting" evidence="3">
    <location>
        <begin position="87"/>
        <end position="160"/>
    </location>
</feature>
<name>A0A2I0R0E0_9FLAO</name>
<sequence length="162" mass="17889">MKHKILLFLVLFFVATSSQAQKIIRSSINSLGSVTAQNGIKLSQTVGQGSQHATVNSDDATIILHQGFQQPNSSVKRKSNSKLYFNIYPNPNKGSFTVDFETRKESVYNYSIIDSQGRLYTKAQTTINGSKKFNLNLPSGSYMLKINNPEGESGISKIIILP</sequence>